<dbReference type="CDD" id="cd00161">
    <property type="entry name" value="beta-trefoil_Ricin-like"/>
    <property type="match status" value="1"/>
</dbReference>
<dbReference type="Gene3D" id="2.80.10.50">
    <property type="match status" value="1"/>
</dbReference>
<reference evidence="3 4" key="1">
    <citation type="submission" date="2024-10" db="EMBL/GenBank/DDBJ databases">
        <title>The Natural Products Discovery Center: Release of the First 8490 Sequenced Strains for Exploring Actinobacteria Biosynthetic Diversity.</title>
        <authorList>
            <person name="Kalkreuter E."/>
            <person name="Kautsar S.A."/>
            <person name="Yang D."/>
            <person name="Bader C.D."/>
            <person name="Teijaro C.N."/>
            <person name="Fluegel L."/>
            <person name="Davis C.M."/>
            <person name="Simpson J.R."/>
            <person name="Lauterbach L."/>
            <person name="Steele A.D."/>
            <person name="Gui C."/>
            <person name="Meng S."/>
            <person name="Li G."/>
            <person name="Viehrig K."/>
            <person name="Ye F."/>
            <person name="Su P."/>
            <person name="Kiefer A.F."/>
            <person name="Nichols A."/>
            <person name="Cepeda A.J."/>
            <person name="Yan W."/>
            <person name="Fan B."/>
            <person name="Jiang Y."/>
            <person name="Adhikari A."/>
            <person name="Zheng C.-J."/>
            <person name="Schuster L."/>
            <person name="Cowan T.M."/>
            <person name="Smanski M.J."/>
            <person name="Chevrette M.G."/>
            <person name="De Carvalho L.P.S."/>
            <person name="Shen B."/>
        </authorList>
    </citation>
    <scope>NUCLEOTIDE SEQUENCE [LARGE SCALE GENOMIC DNA]</scope>
    <source>
        <strain evidence="3 4">NPDC050545</strain>
    </source>
</reference>
<dbReference type="InterPro" id="IPR035992">
    <property type="entry name" value="Ricin_B-like_lectins"/>
</dbReference>
<keyword evidence="4" id="KW-1185">Reference proteome</keyword>
<dbReference type="Proteomes" id="UP001612741">
    <property type="component" value="Unassembled WGS sequence"/>
</dbReference>
<name>A0ABW7YYI7_9ACTN</name>
<dbReference type="Pfam" id="PF14200">
    <property type="entry name" value="RicinB_lectin_2"/>
    <property type="match status" value="1"/>
</dbReference>
<sequence>MGWLQERPRCAGALLLDRQPDRADRHRGIAPVLIQEEKPGAPANAEYTIAAVHSGKRLEVGWASQNNGAELLQQDCAPSAGNHRWRLDQQPDGSQPLRRERSTNSRASAGKAVTPNDRGDRDAPGPSQQPPAAGRIYGSASAIAREVPNPPVDVRDRLIADDAPLSFSDDYPPPGKSRCDYGVEAVVACSMIETELSRSSFFEENPLFRASLASAYFYPVVHMLSSWEVVSRWRRRRLKLRS</sequence>
<dbReference type="RefSeq" id="WP_397084112.1">
    <property type="nucleotide sequence ID" value="NZ_JBITGY010000006.1"/>
</dbReference>
<dbReference type="SUPFAM" id="SSF50370">
    <property type="entry name" value="Ricin B-like lectins"/>
    <property type="match status" value="1"/>
</dbReference>
<dbReference type="InterPro" id="IPR000772">
    <property type="entry name" value="Ricin_B_lectin"/>
</dbReference>
<proteinExistence type="predicted"/>
<evidence type="ECO:0000256" key="1">
    <source>
        <dbReference type="SAM" id="MobiDB-lite"/>
    </source>
</evidence>
<organism evidence="3 4">
    <name type="scientific">Nonomuraea typhae</name>
    <dbReference type="NCBI Taxonomy" id="2603600"/>
    <lineage>
        <taxon>Bacteria</taxon>
        <taxon>Bacillati</taxon>
        <taxon>Actinomycetota</taxon>
        <taxon>Actinomycetes</taxon>
        <taxon>Streptosporangiales</taxon>
        <taxon>Streptosporangiaceae</taxon>
        <taxon>Nonomuraea</taxon>
    </lineage>
</organism>
<feature type="domain" description="Ricin B lectin" evidence="2">
    <location>
        <begin position="44"/>
        <end position="99"/>
    </location>
</feature>
<evidence type="ECO:0000313" key="4">
    <source>
        <dbReference type="Proteomes" id="UP001612741"/>
    </source>
</evidence>
<feature type="region of interest" description="Disordered" evidence="1">
    <location>
        <begin position="81"/>
        <end position="134"/>
    </location>
</feature>
<gene>
    <name evidence="3" type="ORF">ACIBG2_23145</name>
</gene>
<evidence type="ECO:0000259" key="2">
    <source>
        <dbReference type="Pfam" id="PF14200"/>
    </source>
</evidence>
<evidence type="ECO:0000313" key="3">
    <source>
        <dbReference type="EMBL" id="MFI6500298.1"/>
    </source>
</evidence>
<comment type="caution">
    <text evidence="3">The sequence shown here is derived from an EMBL/GenBank/DDBJ whole genome shotgun (WGS) entry which is preliminary data.</text>
</comment>
<protein>
    <submittedName>
        <fullName evidence="3">RICIN domain-containing protein</fullName>
    </submittedName>
</protein>
<accession>A0ABW7YYI7</accession>
<dbReference type="EMBL" id="JBITGY010000006">
    <property type="protein sequence ID" value="MFI6500298.1"/>
    <property type="molecule type" value="Genomic_DNA"/>
</dbReference>
<feature type="compositionally biased region" description="Low complexity" evidence="1">
    <location>
        <begin position="124"/>
        <end position="134"/>
    </location>
</feature>